<dbReference type="InterPro" id="IPR011047">
    <property type="entry name" value="Quinoprotein_ADH-like_sf"/>
</dbReference>
<keyword evidence="7" id="KW-1185">Reference proteome</keyword>
<dbReference type="PRINTS" id="PR00320">
    <property type="entry name" value="GPROTEINBRPT"/>
</dbReference>
<evidence type="ECO:0000313" key="7">
    <source>
        <dbReference type="Proteomes" id="UP000317093"/>
    </source>
</evidence>
<dbReference type="PANTHER" id="PTHR19848:SF8">
    <property type="entry name" value="F-BOX AND WD REPEAT DOMAIN CONTAINING 7"/>
    <property type="match status" value="1"/>
</dbReference>
<evidence type="ECO:0000256" key="4">
    <source>
        <dbReference type="SAM" id="SignalP"/>
    </source>
</evidence>
<protein>
    <submittedName>
        <fullName evidence="6">WD domain, G-beta repeat</fullName>
    </submittedName>
</protein>
<dbReference type="RefSeq" id="WP_145255066.1">
    <property type="nucleotide sequence ID" value="NZ_CP036279.1"/>
</dbReference>
<evidence type="ECO:0000256" key="3">
    <source>
        <dbReference type="PROSITE-ProRule" id="PRU00221"/>
    </source>
</evidence>
<dbReference type="CDD" id="cd00200">
    <property type="entry name" value="WD40"/>
    <property type="match status" value="1"/>
</dbReference>
<feature type="signal peptide" evidence="4">
    <location>
        <begin position="1"/>
        <end position="22"/>
    </location>
</feature>
<dbReference type="KEGG" id="knv:Pan216_08010"/>
<evidence type="ECO:0000256" key="1">
    <source>
        <dbReference type="ARBA" id="ARBA00022574"/>
    </source>
</evidence>
<evidence type="ECO:0000259" key="5">
    <source>
        <dbReference type="Pfam" id="PF07635"/>
    </source>
</evidence>
<dbReference type="SUPFAM" id="SSF50998">
    <property type="entry name" value="Quinoprotein alcohol dehydrogenase-like"/>
    <property type="match status" value="1"/>
</dbReference>
<evidence type="ECO:0000256" key="2">
    <source>
        <dbReference type="ARBA" id="ARBA00022737"/>
    </source>
</evidence>
<accession>A0A518AZ11</accession>
<dbReference type="InterPro" id="IPR015943">
    <property type="entry name" value="WD40/YVTN_repeat-like_dom_sf"/>
</dbReference>
<dbReference type="InterPro" id="IPR011429">
    <property type="entry name" value="Cyt_c_Planctomycete-type"/>
</dbReference>
<keyword evidence="2" id="KW-0677">Repeat</keyword>
<name>A0A518AZ11_9BACT</name>
<proteinExistence type="predicted"/>
<reference evidence="6 7" key="1">
    <citation type="submission" date="2019-02" db="EMBL/GenBank/DDBJ databases">
        <title>Deep-cultivation of Planctomycetes and their phenomic and genomic characterization uncovers novel biology.</title>
        <authorList>
            <person name="Wiegand S."/>
            <person name="Jogler M."/>
            <person name="Boedeker C."/>
            <person name="Pinto D."/>
            <person name="Vollmers J."/>
            <person name="Rivas-Marin E."/>
            <person name="Kohn T."/>
            <person name="Peeters S.H."/>
            <person name="Heuer A."/>
            <person name="Rast P."/>
            <person name="Oberbeckmann S."/>
            <person name="Bunk B."/>
            <person name="Jeske O."/>
            <person name="Meyerdierks A."/>
            <person name="Storesund J.E."/>
            <person name="Kallscheuer N."/>
            <person name="Luecker S."/>
            <person name="Lage O.M."/>
            <person name="Pohl T."/>
            <person name="Merkel B.J."/>
            <person name="Hornburger P."/>
            <person name="Mueller R.-W."/>
            <person name="Bruemmer F."/>
            <person name="Labrenz M."/>
            <person name="Spormann A.M."/>
            <person name="Op den Camp H."/>
            <person name="Overmann J."/>
            <person name="Amann R."/>
            <person name="Jetten M.S.M."/>
            <person name="Mascher T."/>
            <person name="Medema M.H."/>
            <person name="Devos D.P."/>
            <person name="Kaster A.-K."/>
            <person name="Ovreas L."/>
            <person name="Rohde M."/>
            <person name="Galperin M.Y."/>
            <person name="Jogler C."/>
        </authorList>
    </citation>
    <scope>NUCLEOTIDE SEQUENCE [LARGE SCALE GENOMIC DNA]</scope>
    <source>
        <strain evidence="6 7">Pan216</strain>
    </source>
</reference>
<dbReference type="GO" id="GO:0009055">
    <property type="term" value="F:electron transfer activity"/>
    <property type="evidence" value="ECO:0007669"/>
    <property type="project" value="InterPro"/>
</dbReference>
<feature type="domain" description="Cytochrome C Planctomycete-type" evidence="5">
    <location>
        <begin position="41"/>
        <end position="95"/>
    </location>
</feature>
<dbReference type="SUPFAM" id="SSF46626">
    <property type="entry name" value="Cytochrome c"/>
    <property type="match status" value="1"/>
</dbReference>
<dbReference type="PROSITE" id="PS50082">
    <property type="entry name" value="WD_REPEATS_2"/>
    <property type="match status" value="5"/>
</dbReference>
<feature type="repeat" description="WD" evidence="3">
    <location>
        <begin position="356"/>
        <end position="397"/>
    </location>
</feature>
<dbReference type="InterPro" id="IPR020472">
    <property type="entry name" value="WD40_PAC1"/>
</dbReference>
<dbReference type="InterPro" id="IPR001680">
    <property type="entry name" value="WD40_rpt"/>
</dbReference>
<evidence type="ECO:0000313" key="6">
    <source>
        <dbReference type="EMBL" id="QDU59965.1"/>
    </source>
</evidence>
<dbReference type="PROSITE" id="PS00678">
    <property type="entry name" value="WD_REPEATS_1"/>
    <property type="match status" value="1"/>
</dbReference>
<gene>
    <name evidence="6" type="ORF">Pan216_08010</name>
</gene>
<keyword evidence="4" id="KW-0732">Signal</keyword>
<dbReference type="AlphaFoldDB" id="A0A518AZ11"/>
<dbReference type="Pfam" id="PF00400">
    <property type="entry name" value="WD40"/>
    <property type="match status" value="5"/>
</dbReference>
<dbReference type="SMART" id="SM00320">
    <property type="entry name" value="WD40"/>
    <property type="match status" value="7"/>
</dbReference>
<dbReference type="PANTHER" id="PTHR19848">
    <property type="entry name" value="WD40 REPEAT PROTEIN"/>
    <property type="match status" value="1"/>
</dbReference>
<organism evidence="6 7">
    <name type="scientific">Kolteria novifilia</name>
    <dbReference type="NCBI Taxonomy" id="2527975"/>
    <lineage>
        <taxon>Bacteria</taxon>
        <taxon>Pseudomonadati</taxon>
        <taxon>Planctomycetota</taxon>
        <taxon>Planctomycetia</taxon>
        <taxon>Kolteriales</taxon>
        <taxon>Kolteriaceae</taxon>
        <taxon>Kolteria</taxon>
    </lineage>
</organism>
<dbReference type="Proteomes" id="UP000317093">
    <property type="component" value="Chromosome"/>
</dbReference>
<keyword evidence="1 3" id="KW-0853">WD repeat</keyword>
<dbReference type="InterPro" id="IPR036909">
    <property type="entry name" value="Cyt_c-like_dom_sf"/>
</dbReference>
<dbReference type="OrthoDB" id="226265at2"/>
<feature type="repeat" description="WD" evidence="3">
    <location>
        <begin position="313"/>
        <end position="345"/>
    </location>
</feature>
<feature type="repeat" description="WD" evidence="3">
    <location>
        <begin position="229"/>
        <end position="270"/>
    </location>
</feature>
<feature type="repeat" description="WD" evidence="3">
    <location>
        <begin position="398"/>
        <end position="439"/>
    </location>
</feature>
<dbReference type="GO" id="GO:0020037">
    <property type="term" value="F:heme binding"/>
    <property type="evidence" value="ECO:0007669"/>
    <property type="project" value="InterPro"/>
</dbReference>
<dbReference type="Gene3D" id="2.130.10.10">
    <property type="entry name" value="YVTN repeat-like/Quinoprotein amine dehydrogenase"/>
    <property type="match status" value="2"/>
</dbReference>
<dbReference type="InterPro" id="IPR019775">
    <property type="entry name" value="WD40_repeat_CS"/>
</dbReference>
<dbReference type="PROSITE" id="PS50294">
    <property type="entry name" value="WD_REPEATS_REGION"/>
    <property type="match status" value="4"/>
</dbReference>
<dbReference type="EMBL" id="CP036279">
    <property type="protein sequence ID" value="QDU59965.1"/>
    <property type="molecule type" value="Genomic_DNA"/>
</dbReference>
<dbReference type="Pfam" id="PF07635">
    <property type="entry name" value="PSCyt1"/>
    <property type="match status" value="1"/>
</dbReference>
<feature type="repeat" description="WD" evidence="3">
    <location>
        <begin position="271"/>
        <end position="312"/>
    </location>
</feature>
<sequence precursor="true">MMRIRAALLVVLSALVAPQAKTEEPRVSFTKEIAPIFVEHCLGCHDSTTTEGNVDMSRFSGLFMSTKGEAMIVPGEPYESQLLLLMYGDDEPVMPQEADLLDEKVVAKVEKWIKQGAKFDGPDANVTLRSLLPESVAPVATNYTQPPIISSLTFSPDGKQLAAAGFHEITFWDPASGKLLRRLPTKGEKVQAIAFSPDGELLAHAGGTPGRMGEVCLWDAKTLSPLKTIYEAPDMVYALAFGPDGKTLAAGDTERKLSVWEIPSGKALTSEEIHADWILDLAFAPDGKQIYSASRDKTSKIWDLTKKQVIASFAKHQDGLQHVVSFPDGKRVATAGDDKTIKLWEPNEKVKQLRTIGGHKDDVFALVVSKDGKRLYSAGADQKIHIWDPNNGKRLQLLTGHGDWINSLALSPDGKWLFSGDSAGEIFCWDLSTGKPIRHFQAIPAVATASLAKEKSPKKAKPKGG</sequence>
<feature type="chain" id="PRO_5022196567" evidence="4">
    <location>
        <begin position="23"/>
        <end position="465"/>
    </location>
</feature>